<proteinExistence type="predicted"/>
<feature type="region of interest" description="Disordered" evidence="1">
    <location>
        <begin position="73"/>
        <end position="105"/>
    </location>
</feature>
<dbReference type="AlphaFoldDB" id="A0A8T2PNG9"/>
<reference evidence="2" key="1">
    <citation type="thesis" date="2021" institute="BYU ScholarsArchive" country="Provo, UT, USA">
        <title>Applications of and Algorithms for Genome Assembly and Genomic Analyses with an Emphasis on Marine Teleosts.</title>
        <authorList>
            <person name="Pickett B.D."/>
        </authorList>
    </citation>
    <scope>NUCLEOTIDE SEQUENCE</scope>
    <source>
        <strain evidence="2">HI-2016</strain>
    </source>
</reference>
<sequence>MQVQLLIELEKKMDAKPTDVPVTTKQVVGITSSPFPSSSVTRFFKTKSGTPLWKREPKKEGKEVWKSTCEKELNQAESEGQMSRKNSNISPGVDIEAQAESAESA</sequence>
<dbReference type="Proteomes" id="UP000824540">
    <property type="component" value="Unassembled WGS sequence"/>
</dbReference>
<dbReference type="OrthoDB" id="9938473at2759"/>
<gene>
    <name evidence="2" type="ORF">JZ751_020791</name>
</gene>
<accession>A0A8T2PNG9</accession>
<evidence type="ECO:0000256" key="1">
    <source>
        <dbReference type="SAM" id="MobiDB-lite"/>
    </source>
</evidence>
<name>A0A8T2PNG9_9TELE</name>
<protein>
    <submittedName>
        <fullName evidence="2">Uncharacterized protein</fullName>
    </submittedName>
</protein>
<feature type="compositionally biased region" description="Polar residues" evidence="1">
    <location>
        <begin position="75"/>
        <end position="90"/>
    </location>
</feature>
<evidence type="ECO:0000313" key="3">
    <source>
        <dbReference type="Proteomes" id="UP000824540"/>
    </source>
</evidence>
<keyword evidence="3" id="KW-1185">Reference proteome</keyword>
<organism evidence="2 3">
    <name type="scientific">Albula glossodonta</name>
    <name type="common">roundjaw bonefish</name>
    <dbReference type="NCBI Taxonomy" id="121402"/>
    <lineage>
        <taxon>Eukaryota</taxon>
        <taxon>Metazoa</taxon>
        <taxon>Chordata</taxon>
        <taxon>Craniata</taxon>
        <taxon>Vertebrata</taxon>
        <taxon>Euteleostomi</taxon>
        <taxon>Actinopterygii</taxon>
        <taxon>Neopterygii</taxon>
        <taxon>Teleostei</taxon>
        <taxon>Albuliformes</taxon>
        <taxon>Albulidae</taxon>
        <taxon>Albula</taxon>
    </lineage>
</organism>
<evidence type="ECO:0000313" key="2">
    <source>
        <dbReference type="EMBL" id="KAG9352378.1"/>
    </source>
</evidence>
<comment type="caution">
    <text evidence="2">The sequence shown here is derived from an EMBL/GenBank/DDBJ whole genome shotgun (WGS) entry which is preliminary data.</text>
</comment>
<dbReference type="EMBL" id="JAFBMS010000005">
    <property type="protein sequence ID" value="KAG9352378.1"/>
    <property type="molecule type" value="Genomic_DNA"/>
</dbReference>